<dbReference type="InterPro" id="IPR036102">
    <property type="entry name" value="OsmC/Ohrsf"/>
</dbReference>
<dbReference type="InterPro" id="IPR015946">
    <property type="entry name" value="KH_dom-like_a/b"/>
</dbReference>
<dbReference type="RefSeq" id="WP_110999391.1">
    <property type="nucleotide sequence ID" value="NZ_QKTW01000018.1"/>
</dbReference>
<dbReference type="Gene3D" id="3.30.300.20">
    <property type="match status" value="1"/>
</dbReference>
<dbReference type="OrthoDB" id="9804010at2"/>
<dbReference type="SUPFAM" id="SSF82784">
    <property type="entry name" value="OsmC-like"/>
    <property type="match status" value="1"/>
</dbReference>
<protein>
    <submittedName>
        <fullName evidence="1">OsmC family peroxiredoxin</fullName>
    </submittedName>
</protein>
<organism evidence="1 2">
    <name type="scientific">Taibaiella soli</name>
    <dbReference type="NCBI Taxonomy" id="1649169"/>
    <lineage>
        <taxon>Bacteria</taxon>
        <taxon>Pseudomonadati</taxon>
        <taxon>Bacteroidota</taxon>
        <taxon>Chitinophagia</taxon>
        <taxon>Chitinophagales</taxon>
        <taxon>Chitinophagaceae</taxon>
        <taxon>Taibaiella</taxon>
    </lineage>
</organism>
<dbReference type="AlphaFoldDB" id="A0A2W2BFS0"/>
<dbReference type="PANTHER" id="PTHR34352:SF1">
    <property type="entry name" value="PROTEIN YHFA"/>
    <property type="match status" value="1"/>
</dbReference>
<name>A0A2W2BFS0_9BACT</name>
<dbReference type="PANTHER" id="PTHR34352">
    <property type="entry name" value="PROTEIN YHFA"/>
    <property type="match status" value="1"/>
</dbReference>
<dbReference type="Pfam" id="PF02566">
    <property type="entry name" value="OsmC"/>
    <property type="match status" value="1"/>
</dbReference>
<sequence length="139" mass="15433">MNTIEIVRTMADFGFDAKDEAGHVIKMDTSDDSGGKNYGARPMQTLLMGLGGCSGIDVVSIMKKQRQELTHFKMIIKGQREADKIPALWEKIHIIFELGGNNLDESKAKQAITLSIDKYCSVAETLRRAGAAITWELRM</sequence>
<proteinExistence type="predicted"/>
<dbReference type="InterPro" id="IPR003718">
    <property type="entry name" value="OsmC/Ohr_fam"/>
</dbReference>
<comment type="caution">
    <text evidence="1">The sequence shown here is derived from an EMBL/GenBank/DDBJ whole genome shotgun (WGS) entry which is preliminary data.</text>
</comment>
<reference evidence="1 2" key="1">
    <citation type="submission" date="2018-06" db="EMBL/GenBank/DDBJ databases">
        <title>Mucibacter soli gen. nov., sp. nov., a new member of the family Chitinophagaceae producing mucin.</title>
        <authorList>
            <person name="Kim M.-K."/>
            <person name="Park S."/>
            <person name="Kim T.-S."/>
            <person name="Joung Y."/>
            <person name="Han J.-H."/>
            <person name="Kim S.B."/>
        </authorList>
    </citation>
    <scope>NUCLEOTIDE SEQUENCE [LARGE SCALE GENOMIC DNA]</scope>
    <source>
        <strain evidence="1 2">R1-15</strain>
    </source>
</reference>
<evidence type="ECO:0000313" key="2">
    <source>
        <dbReference type="Proteomes" id="UP000248745"/>
    </source>
</evidence>
<dbReference type="EMBL" id="QKTW01000018">
    <property type="protein sequence ID" value="PZF72296.1"/>
    <property type="molecule type" value="Genomic_DNA"/>
</dbReference>
<accession>A0A2W2BFS0</accession>
<keyword evidence="2" id="KW-1185">Reference proteome</keyword>
<gene>
    <name evidence="1" type="ORF">DN068_13120</name>
</gene>
<dbReference type="Proteomes" id="UP000248745">
    <property type="component" value="Unassembled WGS sequence"/>
</dbReference>
<evidence type="ECO:0000313" key="1">
    <source>
        <dbReference type="EMBL" id="PZF72296.1"/>
    </source>
</evidence>